<reference evidence="2 3" key="2">
    <citation type="journal article" date="2016" name="Appl. Microbiol. Biotechnol.">
        <title>Mutations improving production and secretion of extracellular lipase by Burkholderia glumae PG1.</title>
        <authorList>
            <person name="Knapp A."/>
            <person name="Voget S."/>
            <person name="Gao R."/>
            <person name="Zaburannyi N."/>
            <person name="Krysciak D."/>
            <person name="Breuer M."/>
            <person name="Hauer B."/>
            <person name="Streit W.R."/>
            <person name="Muller R."/>
            <person name="Daniel R."/>
            <person name="Jaeger K.E."/>
        </authorList>
    </citation>
    <scope>NUCLEOTIDE SEQUENCE [LARGE SCALE GENOMIC DNA]</scope>
    <source>
        <strain evidence="2 3">PG1</strain>
    </source>
</reference>
<dbReference type="EMBL" id="CP002580">
    <property type="protein sequence ID" value="AJK46847.1"/>
    <property type="molecule type" value="Genomic_DNA"/>
</dbReference>
<keyword evidence="3" id="KW-1185">Reference proteome</keyword>
<dbReference type="HOGENOM" id="CLU_3150336_0_0_4"/>
<feature type="compositionally biased region" description="Basic and acidic residues" evidence="1">
    <location>
        <begin position="20"/>
        <end position="33"/>
    </location>
</feature>
<protein>
    <submittedName>
        <fullName evidence="2">Uncharacterized protein</fullName>
    </submittedName>
</protein>
<proteinExistence type="predicted"/>
<organism evidence="2 3">
    <name type="scientific">Burkholderia plantarii</name>
    <dbReference type="NCBI Taxonomy" id="41899"/>
    <lineage>
        <taxon>Bacteria</taxon>
        <taxon>Pseudomonadati</taxon>
        <taxon>Pseudomonadota</taxon>
        <taxon>Betaproteobacteria</taxon>
        <taxon>Burkholderiales</taxon>
        <taxon>Burkholderiaceae</taxon>
        <taxon>Burkholderia</taxon>
    </lineage>
</organism>
<accession>A0A0B6RNI5</accession>
<reference evidence="3" key="1">
    <citation type="submission" date="2011-03" db="EMBL/GenBank/DDBJ databases">
        <authorList>
            <person name="Voget S."/>
            <person name="Streit W.R."/>
            <person name="Jaeger K.E."/>
            <person name="Daniel R."/>
        </authorList>
    </citation>
    <scope>NUCLEOTIDE SEQUENCE [LARGE SCALE GENOMIC DNA]</scope>
    <source>
        <strain evidence="3">PG1</strain>
    </source>
</reference>
<evidence type="ECO:0000313" key="3">
    <source>
        <dbReference type="Proteomes" id="UP000031838"/>
    </source>
</evidence>
<name>A0A0B6RNI5_BURPL</name>
<feature type="compositionally biased region" description="Basic and acidic residues" evidence="1">
    <location>
        <begin position="1"/>
        <end position="10"/>
    </location>
</feature>
<dbReference type="KEGG" id="bgp:BGL_1c23430"/>
<feature type="region of interest" description="Disordered" evidence="1">
    <location>
        <begin position="1"/>
        <end position="48"/>
    </location>
</feature>
<sequence>MGRPKSRLECVGHQAGADAKTAERHGREPRLLDEAVGGDAGSVMQHDG</sequence>
<dbReference type="Proteomes" id="UP000031838">
    <property type="component" value="Chromosome 1"/>
</dbReference>
<evidence type="ECO:0000256" key="1">
    <source>
        <dbReference type="SAM" id="MobiDB-lite"/>
    </source>
</evidence>
<gene>
    <name evidence="2" type="ORF">BGL_1c23430</name>
</gene>
<evidence type="ECO:0000313" key="2">
    <source>
        <dbReference type="EMBL" id="AJK46847.1"/>
    </source>
</evidence>
<dbReference type="AlphaFoldDB" id="A0A0B6RNI5"/>